<dbReference type="GeneID" id="64574476"/>
<comment type="similarity">
    <text evidence="1">Belongs to the CWF19 family.</text>
</comment>
<accession>A0A871R799</accession>
<dbReference type="GO" id="GO:0000398">
    <property type="term" value="P:mRNA splicing, via spliceosome"/>
    <property type="evidence" value="ECO:0007669"/>
    <property type="project" value="TreeGrafter"/>
</dbReference>
<evidence type="ECO:0000259" key="4">
    <source>
        <dbReference type="Pfam" id="PF04677"/>
    </source>
</evidence>
<evidence type="ECO:0000259" key="3">
    <source>
        <dbReference type="Pfam" id="PF04676"/>
    </source>
</evidence>
<dbReference type="RefSeq" id="XP_041138866.1">
    <property type="nucleotide sequence ID" value="XM_041281075.1"/>
</dbReference>
<dbReference type="PANTHER" id="PTHR12072">
    <property type="entry name" value="CWF19, CELL CYCLE CONTROL PROTEIN"/>
    <property type="match status" value="1"/>
</dbReference>
<dbReference type="Proteomes" id="UP000663131">
    <property type="component" value="Chromosome 9"/>
</dbReference>
<reference evidence="5" key="1">
    <citation type="submission" date="2020-10" db="EMBL/GenBank/DDBJ databases">
        <authorList>
            <person name="Palmer J.M."/>
        </authorList>
    </citation>
    <scope>NUCLEOTIDE SEQUENCE</scope>
    <source>
        <strain evidence="5">UCD 2041</strain>
    </source>
</reference>
<gene>
    <name evidence="5" type="ORF">BRETT_002552</name>
</gene>
<dbReference type="Pfam" id="PF04676">
    <property type="entry name" value="CwfJ_C_2"/>
    <property type="match status" value="1"/>
</dbReference>
<reference evidence="5" key="2">
    <citation type="journal article" name="BMC Genomics">
        <title>New genome assemblies reveal patterns of domestication and adaptation across Brettanomyces (Dekkera) species.</title>
        <authorList>
            <person name="Roach M.J."/>
            <person name="Borneman A.R."/>
        </authorList>
    </citation>
    <scope>NUCLEOTIDE SEQUENCE</scope>
    <source>
        <strain evidence="5">UCD 2041</strain>
    </source>
</reference>
<dbReference type="Pfam" id="PF04677">
    <property type="entry name" value="CwfJ_C_1"/>
    <property type="match status" value="1"/>
</dbReference>
<feature type="domain" description="Cwf19-like C-terminal" evidence="4">
    <location>
        <begin position="388"/>
        <end position="497"/>
    </location>
</feature>
<dbReference type="PANTHER" id="PTHR12072:SF5">
    <property type="entry name" value="CWF19-LIKE PROTEIN 2"/>
    <property type="match status" value="1"/>
</dbReference>
<dbReference type="KEGG" id="bbrx:BRETT_002552"/>
<dbReference type="AlphaFoldDB" id="A0A871R799"/>
<dbReference type="Gene3D" id="3.30.428.10">
    <property type="entry name" value="HIT-like"/>
    <property type="match status" value="1"/>
</dbReference>
<evidence type="ECO:0000313" key="5">
    <source>
        <dbReference type="EMBL" id="QOU22373.1"/>
    </source>
</evidence>
<name>A0A871R799_DEKBR</name>
<dbReference type="SUPFAM" id="SSF54197">
    <property type="entry name" value="HIT-like"/>
    <property type="match status" value="1"/>
</dbReference>
<evidence type="ECO:0000256" key="1">
    <source>
        <dbReference type="ARBA" id="ARBA00006795"/>
    </source>
</evidence>
<sequence>MDKTRNPSLRFKRNVDDSLRPRHHHHHRHHHYQDQQNNKRTIPDIYQQASKKEKDDVGKEEKDITYKDKDILAEYTEKFDIIEAPDFIPSDDESSLNANTINRIKGKDGHINLITGEVIDSKQRQKGFEAVEMDENDSKNTDDGNTSIQASKHNKSILDVDYTFGDRGSNWRMIKLENIIKESRYGEKSVESEAMNRYGDLALFYIAMEEREELQRRKRTRDKSKWVFKPTGRIAREHGLLLNRALEDDDSKQERNVNKKQVNEARIQMMKARIRKQPDFKDKEEKYKELKRKYDEVSDGKPIHSAISQNSSPITEDEMSVEQLAKREHLMGSNEFMKTTAKQLASVKSFDNADLDSQDEMAFTLAKLESKKRPKDNLKALKMLMTNPKLAKAISHCTYCLTNNRSHPPVVKSTRSFYLSLMPRPEVTEAGCMIVPYEHIRNSLELDTDQADELKDMMTEISLLYFKKWHKNVIFYENSVSDSNHLTIRVVPLPISYKPDVIKTYFVNGILEHYDEATSTHKPVIDTMSETGQKYDSLIAKNAPFFHAWLTAEGGVGHIVEDSNWPKGDLFAREIIGGMLNVDEFVVHLKLRFVRDEDLIKKLRAGLGD</sequence>
<protein>
    <submittedName>
        <fullName evidence="5">Uncharacterized protein</fullName>
    </submittedName>
</protein>
<feature type="compositionally biased region" description="Basic residues" evidence="2">
    <location>
        <begin position="21"/>
        <end position="31"/>
    </location>
</feature>
<feature type="domain" description="Cwf19-like protein C-terminal" evidence="3">
    <location>
        <begin position="519"/>
        <end position="588"/>
    </location>
</feature>
<dbReference type="InterPro" id="IPR006768">
    <property type="entry name" value="Cwf19-like_C_dom-1"/>
</dbReference>
<dbReference type="OrthoDB" id="2113965at2759"/>
<feature type="region of interest" description="Disordered" evidence="2">
    <location>
        <begin position="1"/>
        <end position="41"/>
    </location>
</feature>
<evidence type="ECO:0000313" key="6">
    <source>
        <dbReference type="Proteomes" id="UP000663131"/>
    </source>
</evidence>
<evidence type="ECO:0000256" key="2">
    <source>
        <dbReference type="SAM" id="MobiDB-lite"/>
    </source>
</evidence>
<proteinExistence type="inferred from homology"/>
<dbReference type="InterPro" id="IPR036265">
    <property type="entry name" value="HIT-like_sf"/>
</dbReference>
<feature type="region of interest" description="Disordered" evidence="2">
    <location>
        <begin position="131"/>
        <end position="150"/>
    </location>
</feature>
<organism evidence="5 6">
    <name type="scientific">Dekkera bruxellensis</name>
    <name type="common">Brettanomyces custersii</name>
    <dbReference type="NCBI Taxonomy" id="5007"/>
    <lineage>
        <taxon>Eukaryota</taxon>
        <taxon>Fungi</taxon>
        <taxon>Dikarya</taxon>
        <taxon>Ascomycota</taxon>
        <taxon>Saccharomycotina</taxon>
        <taxon>Pichiomycetes</taxon>
        <taxon>Pichiales</taxon>
        <taxon>Pichiaceae</taxon>
        <taxon>Brettanomyces</taxon>
    </lineage>
</organism>
<dbReference type="InterPro" id="IPR006767">
    <property type="entry name" value="Cwf19-like_C_dom-2"/>
</dbReference>
<dbReference type="InterPro" id="IPR040194">
    <property type="entry name" value="Cwf19-like"/>
</dbReference>
<dbReference type="EMBL" id="CP063137">
    <property type="protein sequence ID" value="QOU22373.1"/>
    <property type="molecule type" value="Genomic_DNA"/>
</dbReference>
<dbReference type="GO" id="GO:0071014">
    <property type="term" value="C:post-mRNA release spliceosomal complex"/>
    <property type="evidence" value="ECO:0007669"/>
    <property type="project" value="TreeGrafter"/>
</dbReference>